<comment type="caution">
    <text evidence="2">The sequence shown here is derived from an EMBL/GenBank/DDBJ whole genome shotgun (WGS) entry which is preliminary data.</text>
</comment>
<dbReference type="EMBL" id="BAHC01000002">
    <property type="protein sequence ID" value="GAB88091.1"/>
    <property type="molecule type" value="Genomic_DNA"/>
</dbReference>
<keyword evidence="1" id="KW-1133">Transmembrane helix</keyword>
<feature type="transmembrane region" description="Helical" evidence="1">
    <location>
        <begin position="20"/>
        <end position="36"/>
    </location>
</feature>
<proteinExistence type="predicted"/>
<accession>K6W2Y8</accession>
<name>K6W2Y8_9ACTN</name>
<dbReference type="Proteomes" id="UP000008363">
    <property type="component" value="Unassembled WGS sequence"/>
</dbReference>
<feature type="non-terminal residue" evidence="2">
    <location>
        <position position="73"/>
    </location>
</feature>
<dbReference type="AlphaFoldDB" id="K6W2Y8"/>
<dbReference type="eggNOG" id="ENOG5031VZ1">
    <property type="taxonomic scope" value="Bacteria"/>
</dbReference>
<dbReference type="RefSeq" id="WP_006329092.1">
    <property type="nucleotide sequence ID" value="NZ_BAHC01000002.1"/>
</dbReference>
<feature type="transmembrane region" description="Helical" evidence="1">
    <location>
        <begin position="48"/>
        <end position="67"/>
    </location>
</feature>
<evidence type="ECO:0000256" key="1">
    <source>
        <dbReference type="SAM" id="Phobius"/>
    </source>
</evidence>
<evidence type="ECO:0000313" key="3">
    <source>
        <dbReference type="Proteomes" id="UP000008363"/>
    </source>
</evidence>
<organism evidence="2 3">
    <name type="scientific">Gordonia rhizosphera NBRC 16068</name>
    <dbReference type="NCBI Taxonomy" id="1108045"/>
    <lineage>
        <taxon>Bacteria</taxon>
        <taxon>Bacillati</taxon>
        <taxon>Actinomycetota</taxon>
        <taxon>Actinomycetes</taxon>
        <taxon>Mycobacteriales</taxon>
        <taxon>Gordoniaceae</taxon>
        <taxon>Gordonia</taxon>
    </lineage>
</organism>
<reference evidence="2 3" key="1">
    <citation type="submission" date="2012-08" db="EMBL/GenBank/DDBJ databases">
        <title>Whole genome shotgun sequence of Gordonia rhizosphera NBRC 16068.</title>
        <authorList>
            <person name="Takarada H."/>
            <person name="Isaki S."/>
            <person name="Hosoyama A."/>
            <person name="Tsuchikane K."/>
            <person name="Katsumata H."/>
            <person name="Baba S."/>
            <person name="Ohji S."/>
            <person name="Yamazaki S."/>
            <person name="Fujita N."/>
        </authorList>
    </citation>
    <scope>NUCLEOTIDE SEQUENCE [LARGE SCALE GENOMIC DNA]</scope>
    <source>
        <strain evidence="2 3">NBRC 16068</strain>
    </source>
</reference>
<keyword evidence="1" id="KW-0812">Transmembrane</keyword>
<keyword evidence="1" id="KW-0472">Membrane</keyword>
<evidence type="ECO:0000313" key="2">
    <source>
        <dbReference type="EMBL" id="GAB88091.1"/>
    </source>
</evidence>
<keyword evidence="3" id="KW-1185">Reference proteome</keyword>
<sequence>MNDMNTESEATDTRHRSPGLIILGIVALVLAGWGIAGNPDLPDAADLGWIAVAVGLLIGLVLILTGARSSRRH</sequence>
<protein>
    <submittedName>
        <fullName evidence="2">Uncharacterized protein</fullName>
    </submittedName>
</protein>
<dbReference type="STRING" id="1108045.GORHZ_002_00010"/>
<gene>
    <name evidence="2" type="ORF">GORHZ_002_00010</name>
</gene>